<dbReference type="EMBL" id="CP078145">
    <property type="protein sequence ID" value="QXN92414.1"/>
    <property type="molecule type" value="Genomic_DNA"/>
</dbReference>
<name>A0ABX8RS15_NOCIO</name>
<comment type="subcellular location">
    <subcellularLocation>
        <location evidence="1">Cell membrane</location>
        <topology evidence="1">Multi-pass membrane protein</topology>
    </subcellularLocation>
</comment>
<feature type="transmembrane region" description="Helical" evidence="8">
    <location>
        <begin position="237"/>
        <end position="259"/>
    </location>
</feature>
<feature type="transmembrane region" description="Helical" evidence="8">
    <location>
        <begin position="368"/>
        <end position="387"/>
    </location>
</feature>
<gene>
    <name evidence="10" type="ORF">KV110_04480</name>
</gene>
<dbReference type="PANTHER" id="PTHR33406:SF6">
    <property type="entry name" value="MEMBRANE PROTEIN YDGH-RELATED"/>
    <property type="match status" value="1"/>
</dbReference>
<evidence type="ECO:0000313" key="11">
    <source>
        <dbReference type="Proteomes" id="UP000694257"/>
    </source>
</evidence>
<evidence type="ECO:0000256" key="4">
    <source>
        <dbReference type="ARBA" id="ARBA00022692"/>
    </source>
</evidence>
<dbReference type="RefSeq" id="WP_218473676.1">
    <property type="nucleotide sequence ID" value="NZ_BAABJN010000005.1"/>
</dbReference>
<dbReference type="InterPro" id="IPR000731">
    <property type="entry name" value="SSD"/>
</dbReference>
<feature type="compositionally biased region" description="Polar residues" evidence="7">
    <location>
        <begin position="726"/>
        <end position="735"/>
    </location>
</feature>
<keyword evidence="6 8" id="KW-0472">Membrane</keyword>
<organism evidence="10 11">
    <name type="scientific">Nocardia iowensis</name>
    <dbReference type="NCBI Taxonomy" id="204891"/>
    <lineage>
        <taxon>Bacteria</taxon>
        <taxon>Bacillati</taxon>
        <taxon>Actinomycetota</taxon>
        <taxon>Actinomycetes</taxon>
        <taxon>Mycobacteriales</taxon>
        <taxon>Nocardiaceae</taxon>
        <taxon>Nocardia</taxon>
    </lineage>
</organism>
<feature type="domain" description="SSD" evidence="9">
    <location>
        <begin position="219"/>
        <end position="334"/>
    </location>
</feature>
<dbReference type="PANTHER" id="PTHR33406">
    <property type="entry name" value="MEMBRANE PROTEIN MJ1562-RELATED"/>
    <property type="match status" value="1"/>
</dbReference>
<feature type="transmembrane region" description="Helical" evidence="8">
    <location>
        <begin position="580"/>
        <end position="602"/>
    </location>
</feature>
<evidence type="ECO:0000256" key="2">
    <source>
        <dbReference type="ARBA" id="ARBA00010157"/>
    </source>
</evidence>
<feature type="transmembrane region" description="Helical" evidence="8">
    <location>
        <begin position="312"/>
        <end position="335"/>
    </location>
</feature>
<dbReference type="InterPro" id="IPR004869">
    <property type="entry name" value="MMPL_dom"/>
</dbReference>
<feature type="region of interest" description="Disordered" evidence="7">
    <location>
        <begin position="694"/>
        <end position="735"/>
    </location>
</feature>
<keyword evidence="5 8" id="KW-1133">Transmembrane helix</keyword>
<keyword evidence="3" id="KW-1003">Cell membrane</keyword>
<protein>
    <submittedName>
        <fullName evidence="10">MMPL family transporter</fullName>
    </submittedName>
</protein>
<keyword evidence="11" id="KW-1185">Reference proteome</keyword>
<evidence type="ECO:0000256" key="3">
    <source>
        <dbReference type="ARBA" id="ARBA00022475"/>
    </source>
</evidence>
<dbReference type="PROSITE" id="PS50156">
    <property type="entry name" value="SSD"/>
    <property type="match status" value="1"/>
</dbReference>
<accession>A0ABX8RS15</accession>
<sequence>MFARLGRVVVHHPWKVIGLWLLIIVGVVAAAPELKSTTDQSEFLPSHYESIQALDMQQQAFPQSAAPAAIIVFARADGAELSTGDSAAVAAIGSKLSAANIKDVTALQPVPPSENRLIQIIAVQMTKVTSAGDMTQGDAVKALRDELKKQVHGTDLKAGITGQAAQMLDQVESSEKGMAIIGAATIILILVLLLIIFRSPVIALLPIVVIGAISSVVNGLIAMVAKAFDLQVDSSVNSILLVVLFGVGTDYILFLMFRYRERLRAGDDPKTAMVNAVARVGEAITSAAGAVIIAFMALTLSTLGMFRALGPALAIAVAVALLAGLTLVPAVVSLLGTKVFWPSKAWQAEPKGARFTAMGAALGRRPGAFAAVSGGVLVALGIFAFGFHPTFDLTGGSTSDTSESVIYNKELLKGMPAGATQPSDVLLRSDGGALTSDQLTAYRSALAEVPGVGQVAEPLLSEDKATANFQVTLAAAPESDDAIETVRSPLRDAAHAAAPAGTTAAVGGMTAVFVDFQDAMNHDYAIVFPVAAILIMIVLALLLRSLVAPWYLMASVFLGFAATLGAAVLVFQHMQGNSGLIFTLPVIMYLFVVALGTDYNILMVARLREEAREGRDPRQAAALGLQHTGPTIAAAGVILAGTFASMMLAGNNVLSQMGFAISVGIGIAAFVMAMFFTPALTALLGHRAWWPGHGDRKSGGSSESNGFGEPDYTSGDDRTLAAPGSGWSNTGERRK</sequence>
<comment type="similarity">
    <text evidence="2">Belongs to the resistance-nodulation-cell division (RND) (TC 2.A.6) family. MmpL subfamily.</text>
</comment>
<evidence type="ECO:0000256" key="7">
    <source>
        <dbReference type="SAM" id="MobiDB-lite"/>
    </source>
</evidence>
<feature type="transmembrane region" description="Helical" evidence="8">
    <location>
        <begin position="623"/>
        <end position="647"/>
    </location>
</feature>
<evidence type="ECO:0000259" key="9">
    <source>
        <dbReference type="PROSITE" id="PS50156"/>
    </source>
</evidence>
<evidence type="ECO:0000256" key="6">
    <source>
        <dbReference type="ARBA" id="ARBA00023136"/>
    </source>
</evidence>
<feature type="transmembrane region" description="Helical" evidence="8">
    <location>
        <begin position="659"/>
        <end position="684"/>
    </location>
</feature>
<feature type="transmembrane region" description="Helical" evidence="8">
    <location>
        <begin position="204"/>
        <end position="225"/>
    </location>
</feature>
<evidence type="ECO:0000313" key="10">
    <source>
        <dbReference type="EMBL" id="QXN92414.1"/>
    </source>
</evidence>
<feature type="compositionally biased region" description="Low complexity" evidence="7">
    <location>
        <begin position="699"/>
        <end position="709"/>
    </location>
</feature>
<dbReference type="InterPro" id="IPR050545">
    <property type="entry name" value="Mycobact_MmpL"/>
</dbReference>
<feature type="transmembrane region" description="Helical" evidence="8">
    <location>
        <begin position="550"/>
        <end position="574"/>
    </location>
</feature>
<feature type="transmembrane region" description="Helical" evidence="8">
    <location>
        <begin position="280"/>
        <end position="306"/>
    </location>
</feature>
<dbReference type="Proteomes" id="UP000694257">
    <property type="component" value="Chromosome"/>
</dbReference>
<evidence type="ECO:0000256" key="5">
    <source>
        <dbReference type="ARBA" id="ARBA00022989"/>
    </source>
</evidence>
<proteinExistence type="inferred from homology"/>
<reference evidence="10 11" key="1">
    <citation type="submission" date="2021-07" db="EMBL/GenBank/DDBJ databases">
        <title>Whole Genome Sequence of Nocardia Iowensis.</title>
        <authorList>
            <person name="Lamm A."/>
            <person name="Collins-Fairclough A.M."/>
            <person name="Bunk B."/>
            <person name="Sproer C."/>
        </authorList>
    </citation>
    <scope>NUCLEOTIDE SEQUENCE [LARGE SCALE GENOMIC DNA]</scope>
    <source>
        <strain evidence="10 11">NRRL 5646</strain>
    </source>
</reference>
<evidence type="ECO:0000256" key="1">
    <source>
        <dbReference type="ARBA" id="ARBA00004651"/>
    </source>
</evidence>
<dbReference type="Pfam" id="PF03176">
    <property type="entry name" value="MMPL"/>
    <property type="match status" value="2"/>
</dbReference>
<evidence type="ECO:0000256" key="8">
    <source>
        <dbReference type="SAM" id="Phobius"/>
    </source>
</evidence>
<feature type="transmembrane region" description="Helical" evidence="8">
    <location>
        <begin position="524"/>
        <end position="543"/>
    </location>
</feature>
<keyword evidence="4 8" id="KW-0812">Transmembrane</keyword>
<feature type="transmembrane region" description="Helical" evidence="8">
    <location>
        <begin position="177"/>
        <end position="197"/>
    </location>
</feature>